<organism evidence="1 2">
    <name type="scientific">Gigaspora margarita</name>
    <dbReference type="NCBI Taxonomy" id="4874"/>
    <lineage>
        <taxon>Eukaryota</taxon>
        <taxon>Fungi</taxon>
        <taxon>Fungi incertae sedis</taxon>
        <taxon>Mucoromycota</taxon>
        <taxon>Glomeromycotina</taxon>
        <taxon>Glomeromycetes</taxon>
        <taxon>Diversisporales</taxon>
        <taxon>Gigasporaceae</taxon>
        <taxon>Gigaspora</taxon>
    </lineage>
</organism>
<name>A0ABN7UN30_GIGMA</name>
<evidence type="ECO:0000313" key="2">
    <source>
        <dbReference type="Proteomes" id="UP000789901"/>
    </source>
</evidence>
<comment type="caution">
    <text evidence="1">The sequence shown here is derived from an EMBL/GenBank/DDBJ whole genome shotgun (WGS) entry which is preliminary data.</text>
</comment>
<proteinExistence type="predicted"/>
<protein>
    <submittedName>
        <fullName evidence="1">17075_t:CDS:1</fullName>
    </submittedName>
</protein>
<dbReference type="Proteomes" id="UP000789901">
    <property type="component" value="Unassembled WGS sequence"/>
</dbReference>
<feature type="non-terminal residue" evidence="1">
    <location>
        <position position="100"/>
    </location>
</feature>
<evidence type="ECO:0000313" key="1">
    <source>
        <dbReference type="EMBL" id="CAG8617514.1"/>
    </source>
</evidence>
<sequence>MEQRLRDIRTYVQRLATILELDEIVILDQNCVILRTLEQEATKQIGELDNLVLPLKSLGEDWDEKLAYACQEIFNLNTQRKLNSQILEAYYKLGALLAKK</sequence>
<dbReference type="EMBL" id="CAJVQB010003785">
    <property type="protein sequence ID" value="CAG8617514.1"/>
    <property type="molecule type" value="Genomic_DNA"/>
</dbReference>
<keyword evidence="2" id="KW-1185">Reference proteome</keyword>
<reference evidence="1 2" key="1">
    <citation type="submission" date="2021-06" db="EMBL/GenBank/DDBJ databases">
        <authorList>
            <person name="Kallberg Y."/>
            <person name="Tangrot J."/>
            <person name="Rosling A."/>
        </authorList>
    </citation>
    <scope>NUCLEOTIDE SEQUENCE [LARGE SCALE GENOMIC DNA]</scope>
    <source>
        <strain evidence="1 2">120-4 pot B 10/14</strain>
    </source>
</reference>
<gene>
    <name evidence="1" type="ORF">GMARGA_LOCUS7670</name>
</gene>
<accession>A0ABN7UN30</accession>